<dbReference type="CDD" id="cd04181">
    <property type="entry name" value="NTP_transferase"/>
    <property type="match status" value="1"/>
</dbReference>
<feature type="domain" description="Nucleotidyl transferase" evidence="1">
    <location>
        <begin position="5"/>
        <end position="219"/>
    </location>
</feature>
<dbReference type="InterPro" id="IPR029044">
    <property type="entry name" value="Nucleotide-diphossugar_trans"/>
</dbReference>
<dbReference type="SUPFAM" id="SSF53448">
    <property type="entry name" value="Nucleotide-diphospho-sugar transferases"/>
    <property type="match status" value="1"/>
</dbReference>
<dbReference type="AlphaFoldDB" id="A0A1F5KDB6"/>
<dbReference type="Pfam" id="PF00483">
    <property type="entry name" value="NTP_transferase"/>
    <property type="match status" value="1"/>
</dbReference>
<dbReference type="InterPro" id="IPR005835">
    <property type="entry name" value="NTP_transferase_dom"/>
</dbReference>
<evidence type="ECO:0000313" key="2">
    <source>
        <dbReference type="EMBL" id="OGE38943.1"/>
    </source>
</evidence>
<dbReference type="Gene3D" id="3.90.550.10">
    <property type="entry name" value="Spore Coat Polysaccharide Biosynthesis Protein SpsA, Chain A"/>
    <property type="match status" value="1"/>
</dbReference>
<dbReference type="Proteomes" id="UP000176527">
    <property type="component" value="Unassembled WGS sequence"/>
</dbReference>
<dbReference type="InterPro" id="IPR050486">
    <property type="entry name" value="Mannose-1P_guanyltransferase"/>
</dbReference>
<protein>
    <recommendedName>
        <fullName evidence="1">Nucleotidyl transferase domain-containing protein</fullName>
    </recommendedName>
</protein>
<evidence type="ECO:0000259" key="1">
    <source>
        <dbReference type="Pfam" id="PF00483"/>
    </source>
</evidence>
<evidence type="ECO:0000313" key="3">
    <source>
        <dbReference type="Proteomes" id="UP000176527"/>
    </source>
</evidence>
<accession>A0A1F5KDB6</accession>
<name>A0A1F5KDB6_9BACT</name>
<comment type="caution">
    <text evidence="2">The sequence shown here is derived from an EMBL/GenBank/DDBJ whole genome shotgun (WGS) entry which is preliminary data.</text>
</comment>
<reference evidence="2 3" key="1">
    <citation type="journal article" date="2016" name="Nat. Commun.">
        <title>Thousands of microbial genomes shed light on interconnected biogeochemical processes in an aquifer system.</title>
        <authorList>
            <person name="Anantharaman K."/>
            <person name="Brown C.T."/>
            <person name="Hug L.A."/>
            <person name="Sharon I."/>
            <person name="Castelle C.J."/>
            <person name="Probst A.J."/>
            <person name="Thomas B.C."/>
            <person name="Singh A."/>
            <person name="Wilkins M.J."/>
            <person name="Karaoz U."/>
            <person name="Brodie E.L."/>
            <person name="Williams K.H."/>
            <person name="Hubbard S.S."/>
            <person name="Banfield J.F."/>
        </authorList>
    </citation>
    <scope>NUCLEOTIDE SEQUENCE [LARGE SCALE GENOMIC DNA]</scope>
</reference>
<sequence>MVKHAIILAGGKGERLRPLTDKVPKPMVDILGRPLVEYQVLLLIDQGVEHIVFSCGYKSEVIKEYFGDGSKWGIKFDYAIEEEPLGRGGAFKNALQFIPSDVDLVYGSNGDEVIAESLEPMIELHSSKNAMATIFTVQLVSPFGIVEIDESNKVKGFREKPVLPHWVSAGVYILNRSCIELFPEVGDHEDQVFPELAAQGKIYAYKGNYWGTVNTIKELNKLVSELPKIFPEDLLNRFPV</sequence>
<dbReference type="PANTHER" id="PTHR22572">
    <property type="entry name" value="SUGAR-1-PHOSPHATE GUANYL TRANSFERASE"/>
    <property type="match status" value="1"/>
</dbReference>
<dbReference type="EMBL" id="MFDE01000008">
    <property type="protein sequence ID" value="OGE38943.1"/>
    <property type="molecule type" value="Genomic_DNA"/>
</dbReference>
<proteinExistence type="predicted"/>
<organism evidence="2 3">
    <name type="scientific">Candidatus Daviesbacteria bacterium RIFCSPHIGHO2_12_FULL_37_11</name>
    <dbReference type="NCBI Taxonomy" id="1797777"/>
    <lineage>
        <taxon>Bacteria</taxon>
        <taxon>Candidatus Daviesiibacteriota</taxon>
    </lineage>
</organism>
<gene>
    <name evidence="2" type="ORF">A3F00_01910</name>
</gene>